<evidence type="ECO:0000256" key="1">
    <source>
        <dbReference type="SAM" id="SignalP"/>
    </source>
</evidence>
<evidence type="ECO:0000313" key="3">
    <source>
        <dbReference type="Proteomes" id="UP000619512"/>
    </source>
</evidence>
<dbReference type="RefSeq" id="WP_166793472.1">
    <property type="nucleotide sequence ID" value="NZ_BMWW01000011.1"/>
</dbReference>
<name>A0AA87YH14_9BURK</name>
<organism evidence="2 3">
    <name type="scientific">Pseudoduganella plicata</name>
    <dbReference type="NCBI Taxonomy" id="321984"/>
    <lineage>
        <taxon>Bacteria</taxon>
        <taxon>Pseudomonadati</taxon>
        <taxon>Pseudomonadota</taxon>
        <taxon>Betaproteobacteria</taxon>
        <taxon>Burkholderiales</taxon>
        <taxon>Oxalobacteraceae</taxon>
        <taxon>Telluria group</taxon>
        <taxon>Pseudoduganella</taxon>
    </lineage>
</organism>
<feature type="signal peptide" evidence="1">
    <location>
        <begin position="1"/>
        <end position="20"/>
    </location>
</feature>
<keyword evidence="1" id="KW-0732">Signal</keyword>
<evidence type="ECO:0000313" key="2">
    <source>
        <dbReference type="EMBL" id="GGZ07638.1"/>
    </source>
</evidence>
<dbReference type="PROSITE" id="PS51257">
    <property type="entry name" value="PROKAR_LIPOPROTEIN"/>
    <property type="match status" value="1"/>
</dbReference>
<gene>
    <name evidence="2" type="ORF">GCM10007388_46410</name>
</gene>
<protein>
    <submittedName>
        <fullName evidence="2">Uncharacterized protein</fullName>
    </submittedName>
</protein>
<dbReference type="EMBL" id="BMWW01000011">
    <property type="protein sequence ID" value="GGZ07638.1"/>
    <property type="molecule type" value="Genomic_DNA"/>
</dbReference>
<comment type="caution">
    <text evidence="2">The sequence shown here is derived from an EMBL/GenBank/DDBJ whole genome shotgun (WGS) entry which is preliminary data.</text>
</comment>
<proteinExistence type="predicted"/>
<feature type="chain" id="PRO_5041703028" evidence="1">
    <location>
        <begin position="21"/>
        <end position="126"/>
    </location>
</feature>
<dbReference type="AlphaFoldDB" id="A0AA87YH14"/>
<dbReference type="Proteomes" id="UP000619512">
    <property type="component" value="Unassembled WGS sequence"/>
</dbReference>
<reference evidence="2" key="2">
    <citation type="submission" date="2022-12" db="EMBL/GenBank/DDBJ databases">
        <authorList>
            <person name="Sun Q."/>
            <person name="Kim S."/>
        </authorList>
    </citation>
    <scope>NUCLEOTIDE SEQUENCE</scope>
    <source>
        <strain evidence="2">KCTC 12344</strain>
    </source>
</reference>
<reference evidence="2" key="1">
    <citation type="journal article" date="2014" name="Int. J. Syst. Evol. Microbiol.">
        <title>Complete genome sequence of Corynebacterium casei LMG S-19264T (=DSM 44701T), isolated from a smear-ripened cheese.</title>
        <authorList>
            <consortium name="US DOE Joint Genome Institute (JGI-PGF)"/>
            <person name="Walter F."/>
            <person name="Albersmeier A."/>
            <person name="Kalinowski J."/>
            <person name="Ruckert C."/>
        </authorList>
    </citation>
    <scope>NUCLEOTIDE SEQUENCE</scope>
    <source>
        <strain evidence="2">KCTC 12344</strain>
    </source>
</reference>
<accession>A0AA87YH14</accession>
<sequence>MKMPALFIAATLLLGGCTGAVRHTPVSLSPSAAATTPVVLARSAVVTFDSGYARPINAGSRWALAGTIAQGTVYRPVGDVFTVEGAHIHEAWLVLDRDQLVGFYLPAERGFSPLRTPLSLHLQNQG</sequence>